<feature type="region of interest" description="Disordered" evidence="6">
    <location>
        <begin position="641"/>
        <end position="798"/>
    </location>
</feature>
<dbReference type="SMART" id="SM00387">
    <property type="entry name" value="HATPase_c"/>
    <property type="match status" value="1"/>
</dbReference>
<dbReference type="Gene3D" id="3.30.565.10">
    <property type="entry name" value="Histidine kinase-like ATPase, C-terminal domain"/>
    <property type="match status" value="1"/>
</dbReference>
<dbReference type="PANTHER" id="PTHR45436:SF5">
    <property type="entry name" value="SENSOR HISTIDINE KINASE TRCS"/>
    <property type="match status" value="1"/>
</dbReference>
<evidence type="ECO:0000313" key="9">
    <source>
        <dbReference type="EMBL" id="GAA5050247.1"/>
    </source>
</evidence>
<sequence length="798" mass="85206">MTRSVDYVVLMFRARLGVRARILAIALIPSLTLLVVGVSAAGYLMSEASTAKQWAATNQTWIPLAREVLESVQQERELTLARLSGDTSVTAELTDARGRLDSALPALGDVGPSKLGDQSEDFAAALGQIATIRSGVDAKTTPVADAYAYYNRVLDLIASASALAERTAPDARSAATIAASNRLFHVAEAMSRANALGVVFSGTGNAPSALPAEEYLRQIGYYHTEIRTLTTEFGDPDDEHLRAVAESPAFQRLTAMENALARRAVLSTSGVRTPNPPPLPMNPAEWHATAQTVSNGLIDLWADHSGASQRAAQSSAADSTARSAYGGFGVLAVSVLAFLIAVVLANRVIRRLKRLRGQTLRLADERLPEMMRRLHEGETIDPAAESATLDYGRDEIGQVAKAFQHAHTAAVEAALAEARTRRGVNAVFLNIAHRSQIVVHRQLEILDKAEQQQEDPALLDIFFRLDHLATRERRNAENLTILGGGRPGRQWRSPVPLVDVLRSAVGETAEYARVRVARMPEVRVAGTIVADLVHLLAELVDNATSFSPPQARVEVGGSVVGTGIVAEIIDQGVGMSALELERANEMLRNPPDFGVAALSADSRLGLFVVARLATRNGVSVRLSESDFGGVRAVVRIPSALVADDTDQPPSAHAMPDRKAPAATSPTHRSSIDRVGAAKPFPPATGAPNGRTETPPTPPTPPTSTPPNGESRPHREGTKPALPRRTRQANHPAGPQDSNSTAADSGAAQPTRERQARSPEQARDLMAAIETGTRQGRRPLRENDSGAAPSANIRSEEES</sequence>
<proteinExistence type="predicted"/>
<keyword evidence="7" id="KW-1133">Transmembrane helix</keyword>
<dbReference type="PANTHER" id="PTHR45436">
    <property type="entry name" value="SENSOR HISTIDINE KINASE YKOH"/>
    <property type="match status" value="1"/>
</dbReference>
<dbReference type="GO" id="GO:0005524">
    <property type="term" value="F:ATP binding"/>
    <property type="evidence" value="ECO:0007669"/>
    <property type="project" value="UniProtKB-KW"/>
</dbReference>
<dbReference type="SUPFAM" id="SSF55874">
    <property type="entry name" value="ATPase domain of HSP90 chaperone/DNA topoisomerase II/histidine kinase"/>
    <property type="match status" value="1"/>
</dbReference>
<dbReference type="InterPro" id="IPR013587">
    <property type="entry name" value="Nitrate/nitrite_sensing"/>
</dbReference>
<name>A0ABP9K2Y7_9NOCA</name>
<evidence type="ECO:0000256" key="1">
    <source>
        <dbReference type="ARBA" id="ARBA00000085"/>
    </source>
</evidence>
<dbReference type="Gene3D" id="6.10.340.10">
    <property type="match status" value="1"/>
</dbReference>
<evidence type="ECO:0000313" key="10">
    <source>
        <dbReference type="Proteomes" id="UP001500603"/>
    </source>
</evidence>
<feature type="compositionally biased region" description="Basic and acidic residues" evidence="6">
    <location>
        <begin position="750"/>
        <end position="762"/>
    </location>
</feature>
<dbReference type="EMBL" id="BAABJM010000002">
    <property type="protein sequence ID" value="GAA5050247.1"/>
    <property type="molecule type" value="Genomic_DNA"/>
</dbReference>
<dbReference type="InterPro" id="IPR036890">
    <property type="entry name" value="HATPase_C_sf"/>
</dbReference>
<evidence type="ECO:0000256" key="5">
    <source>
        <dbReference type="ARBA" id="ARBA00022777"/>
    </source>
</evidence>
<evidence type="ECO:0000256" key="7">
    <source>
        <dbReference type="SAM" id="Phobius"/>
    </source>
</evidence>
<evidence type="ECO:0000256" key="2">
    <source>
        <dbReference type="ARBA" id="ARBA00012438"/>
    </source>
</evidence>
<keyword evidence="5" id="KW-0418">Kinase</keyword>
<keyword evidence="7" id="KW-0472">Membrane</keyword>
<protein>
    <recommendedName>
        <fullName evidence="2">histidine kinase</fullName>
        <ecNumber evidence="2">2.7.13.3</ecNumber>
    </recommendedName>
</protein>
<comment type="catalytic activity">
    <reaction evidence="1">
        <text>ATP + protein L-histidine = ADP + protein N-phospho-L-histidine.</text>
        <dbReference type="EC" id="2.7.13.3"/>
    </reaction>
</comment>
<dbReference type="EC" id="2.7.13.3" evidence="2"/>
<feature type="domain" description="Histidine kinase/HSP90-like ATPase" evidence="8">
    <location>
        <begin position="527"/>
        <end position="640"/>
    </location>
</feature>
<dbReference type="Pfam" id="PF08376">
    <property type="entry name" value="NIT"/>
    <property type="match status" value="1"/>
</dbReference>
<feature type="compositionally biased region" description="Pro residues" evidence="6">
    <location>
        <begin position="694"/>
        <end position="704"/>
    </location>
</feature>
<dbReference type="Proteomes" id="UP001500603">
    <property type="component" value="Unassembled WGS sequence"/>
</dbReference>
<feature type="transmembrane region" description="Helical" evidence="7">
    <location>
        <begin position="324"/>
        <end position="346"/>
    </location>
</feature>
<keyword evidence="10" id="KW-1185">Reference proteome</keyword>
<reference evidence="10" key="1">
    <citation type="journal article" date="2019" name="Int. J. Syst. Evol. Microbiol.">
        <title>The Global Catalogue of Microorganisms (GCM) 10K type strain sequencing project: providing services to taxonomists for standard genome sequencing and annotation.</title>
        <authorList>
            <consortium name="The Broad Institute Genomics Platform"/>
            <consortium name="The Broad Institute Genome Sequencing Center for Infectious Disease"/>
            <person name="Wu L."/>
            <person name="Ma J."/>
        </authorList>
    </citation>
    <scope>NUCLEOTIDE SEQUENCE [LARGE SCALE GENOMIC DNA]</scope>
    <source>
        <strain evidence="10">JCM 18298</strain>
    </source>
</reference>
<dbReference type="InterPro" id="IPR003594">
    <property type="entry name" value="HATPase_dom"/>
</dbReference>
<keyword evidence="9" id="KW-0067">ATP-binding</keyword>
<dbReference type="Pfam" id="PF02518">
    <property type="entry name" value="HATPase_c"/>
    <property type="match status" value="1"/>
</dbReference>
<comment type="caution">
    <text evidence="9">The sequence shown here is derived from an EMBL/GenBank/DDBJ whole genome shotgun (WGS) entry which is preliminary data.</text>
</comment>
<evidence type="ECO:0000256" key="6">
    <source>
        <dbReference type="SAM" id="MobiDB-lite"/>
    </source>
</evidence>
<keyword evidence="4" id="KW-0808">Transferase</keyword>
<keyword evidence="3" id="KW-0597">Phosphoprotein</keyword>
<keyword evidence="7" id="KW-0812">Transmembrane</keyword>
<dbReference type="InterPro" id="IPR050428">
    <property type="entry name" value="TCS_sensor_his_kinase"/>
</dbReference>
<gene>
    <name evidence="9" type="ORF">GCM10023318_20270</name>
</gene>
<evidence type="ECO:0000256" key="3">
    <source>
        <dbReference type="ARBA" id="ARBA00022553"/>
    </source>
</evidence>
<accession>A0ABP9K2Y7</accession>
<keyword evidence="9" id="KW-0547">Nucleotide-binding</keyword>
<evidence type="ECO:0000256" key="4">
    <source>
        <dbReference type="ARBA" id="ARBA00022679"/>
    </source>
</evidence>
<organism evidence="9 10">
    <name type="scientific">Nocardia callitridis</name>
    <dbReference type="NCBI Taxonomy" id="648753"/>
    <lineage>
        <taxon>Bacteria</taxon>
        <taxon>Bacillati</taxon>
        <taxon>Actinomycetota</taxon>
        <taxon>Actinomycetes</taxon>
        <taxon>Mycobacteriales</taxon>
        <taxon>Nocardiaceae</taxon>
        <taxon>Nocardia</taxon>
    </lineage>
</organism>
<evidence type="ECO:0000259" key="8">
    <source>
        <dbReference type="SMART" id="SM00387"/>
    </source>
</evidence>